<dbReference type="OMA" id="NCERFLM"/>
<gene>
    <name evidence="2" type="ORF">CRE_26075</name>
</gene>
<proteinExistence type="predicted"/>
<organism evidence="3">
    <name type="scientific">Caenorhabditis remanei</name>
    <name type="common">Caenorhabditis vulgaris</name>
    <dbReference type="NCBI Taxonomy" id="31234"/>
    <lineage>
        <taxon>Eukaryota</taxon>
        <taxon>Metazoa</taxon>
        <taxon>Ecdysozoa</taxon>
        <taxon>Nematoda</taxon>
        <taxon>Chromadorea</taxon>
        <taxon>Rhabditida</taxon>
        <taxon>Rhabditina</taxon>
        <taxon>Rhabditomorpha</taxon>
        <taxon>Rhabditoidea</taxon>
        <taxon>Rhabditidae</taxon>
        <taxon>Peloderinae</taxon>
        <taxon>Caenorhabditis</taxon>
    </lineage>
</organism>
<dbReference type="HOGENOM" id="CLU_746463_0_0_1"/>
<sequence>MTWKNCTICDGAIENDRQDDATNSPQKVIALRSYQCNNLLFQTVNYHEASATRQFRIAIITNCQEVLENNENNESEGNIENRLTRTVNFYVDMSELVIICPFFERFKEVSFWYLKLKIKTLFQLNCLDITTNCTDSWISAPPSVAASREDCYHDYKAPVNAHHFHAFLESACPSLYGIRPAPITLDCIIPVLDMLSHFHSEPLLTNCERFLMSTNIGQLDGSMLVRLLDKGLCVSLDHRILGRIICVCLLNTATKMSDVSQDLIGTVGSVFAQAFIANATKSFRHVKPLEQENALWPAAFRHLMIPTAPAVASTVESTSSDDKKKYKKGPKKHECDHTEESYALDNFLYEVRLQLYPHTYRPHLDRDLLREDRLSDYILRHQFQPIAED</sequence>
<evidence type="ECO:0000313" key="3">
    <source>
        <dbReference type="Proteomes" id="UP000008281"/>
    </source>
</evidence>
<evidence type="ECO:0000256" key="1">
    <source>
        <dbReference type="SAM" id="MobiDB-lite"/>
    </source>
</evidence>
<name>E3LRK8_CAERE</name>
<protein>
    <submittedName>
        <fullName evidence="2">Uncharacterized protein</fullName>
    </submittedName>
</protein>
<dbReference type="EMBL" id="DS268413">
    <property type="protein sequence ID" value="EFP07681.1"/>
    <property type="molecule type" value="Genomic_DNA"/>
</dbReference>
<dbReference type="AlphaFoldDB" id="E3LRK8"/>
<accession>E3LRK8</accession>
<dbReference type="InParanoid" id="E3LRK8"/>
<evidence type="ECO:0000313" key="2">
    <source>
        <dbReference type="EMBL" id="EFP07681.1"/>
    </source>
</evidence>
<feature type="region of interest" description="Disordered" evidence="1">
    <location>
        <begin position="314"/>
        <end position="333"/>
    </location>
</feature>
<keyword evidence="3" id="KW-1185">Reference proteome</keyword>
<dbReference type="eggNOG" id="ENOG502TG87">
    <property type="taxonomic scope" value="Eukaryota"/>
</dbReference>
<dbReference type="FunCoup" id="E3LRK8">
    <property type="interactions" value="1548"/>
</dbReference>
<reference evidence="2" key="1">
    <citation type="submission" date="2007-07" db="EMBL/GenBank/DDBJ databases">
        <title>PCAP assembly of the Caenorhabditis remanei genome.</title>
        <authorList>
            <consortium name="The Caenorhabditis remanei Sequencing Consortium"/>
            <person name="Wilson R.K."/>
        </authorList>
    </citation>
    <scope>NUCLEOTIDE SEQUENCE [LARGE SCALE GENOMIC DNA]</scope>
    <source>
        <strain evidence="2">PB4641</strain>
    </source>
</reference>
<dbReference type="Proteomes" id="UP000008281">
    <property type="component" value="Unassembled WGS sequence"/>
</dbReference>
<dbReference type="OrthoDB" id="5785211at2759"/>